<dbReference type="Gramene" id="ONK64816">
    <property type="protein sequence ID" value="ONK64816"/>
    <property type="gene ID" value="A4U43_C07F30260"/>
</dbReference>
<dbReference type="PANTHER" id="PTHR12354:SF1">
    <property type="entry name" value="INTERFERON-RELATED DEVELOPMENTAL REGULATOR 1"/>
    <property type="match status" value="1"/>
</dbReference>
<dbReference type="Pfam" id="PF05004">
    <property type="entry name" value="IFRD"/>
    <property type="match status" value="1"/>
</dbReference>
<organism evidence="4 5">
    <name type="scientific">Asparagus officinalis</name>
    <name type="common">Garden asparagus</name>
    <dbReference type="NCBI Taxonomy" id="4686"/>
    <lineage>
        <taxon>Eukaryota</taxon>
        <taxon>Viridiplantae</taxon>
        <taxon>Streptophyta</taxon>
        <taxon>Embryophyta</taxon>
        <taxon>Tracheophyta</taxon>
        <taxon>Spermatophyta</taxon>
        <taxon>Magnoliopsida</taxon>
        <taxon>Liliopsida</taxon>
        <taxon>Asparagales</taxon>
        <taxon>Asparagaceae</taxon>
        <taxon>Asparagoideae</taxon>
        <taxon>Asparagus</taxon>
    </lineage>
</organism>
<feature type="domain" description="Interferon-related developmental regulator N-terminal" evidence="3">
    <location>
        <begin position="172"/>
        <end position="428"/>
    </location>
</feature>
<dbReference type="OMA" id="NIGHFAI"/>
<dbReference type="Proteomes" id="UP000243459">
    <property type="component" value="Chromosome 7"/>
</dbReference>
<dbReference type="EMBL" id="CM007387">
    <property type="protein sequence ID" value="ONK64816.1"/>
    <property type="molecule type" value="Genomic_DNA"/>
</dbReference>
<dbReference type="PANTHER" id="PTHR12354">
    <property type="entry name" value="INTERFERON-RELATED DEVELOPMENTAL REGULATOR"/>
    <property type="match status" value="1"/>
</dbReference>
<reference evidence="5" key="1">
    <citation type="journal article" date="2017" name="Nat. Commun.">
        <title>The asparagus genome sheds light on the origin and evolution of a young Y chromosome.</title>
        <authorList>
            <person name="Harkess A."/>
            <person name="Zhou J."/>
            <person name="Xu C."/>
            <person name="Bowers J.E."/>
            <person name="Van der Hulst R."/>
            <person name="Ayyampalayam S."/>
            <person name="Mercati F."/>
            <person name="Riccardi P."/>
            <person name="McKain M.R."/>
            <person name="Kakrana A."/>
            <person name="Tang H."/>
            <person name="Ray J."/>
            <person name="Groenendijk J."/>
            <person name="Arikit S."/>
            <person name="Mathioni S.M."/>
            <person name="Nakano M."/>
            <person name="Shan H."/>
            <person name="Telgmann-Rauber A."/>
            <person name="Kanno A."/>
            <person name="Yue Z."/>
            <person name="Chen H."/>
            <person name="Li W."/>
            <person name="Chen Y."/>
            <person name="Xu X."/>
            <person name="Zhang Y."/>
            <person name="Luo S."/>
            <person name="Chen H."/>
            <person name="Gao J."/>
            <person name="Mao Z."/>
            <person name="Pires J.C."/>
            <person name="Luo M."/>
            <person name="Kudrna D."/>
            <person name="Wing R.A."/>
            <person name="Meyers B.C."/>
            <person name="Yi K."/>
            <person name="Kong H."/>
            <person name="Lavrijsen P."/>
            <person name="Sunseri F."/>
            <person name="Falavigna A."/>
            <person name="Ye Y."/>
            <person name="Leebens-Mack J.H."/>
            <person name="Chen G."/>
        </authorList>
    </citation>
    <scope>NUCLEOTIDE SEQUENCE [LARGE SCALE GENOMIC DNA]</scope>
    <source>
        <strain evidence="5">cv. DH0086</strain>
    </source>
</reference>
<evidence type="ECO:0000259" key="3">
    <source>
        <dbReference type="Pfam" id="PF05004"/>
    </source>
</evidence>
<evidence type="ECO:0000256" key="2">
    <source>
        <dbReference type="SAM" id="MobiDB-lite"/>
    </source>
</evidence>
<protein>
    <recommendedName>
        <fullName evidence="3">Interferon-related developmental regulator N-terminal domain-containing protein</fullName>
    </recommendedName>
</protein>
<dbReference type="InterPro" id="IPR039777">
    <property type="entry name" value="IFRD"/>
</dbReference>
<evidence type="ECO:0000313" key="4">
    <source>
        <dbReference type="EMBL" id="ONK64816.1"/>
    </source>
</evidence>
<comment type="similarity">
    <text evidence="1">Belongs to the IFRD family.</text>
</comment>
<proteinExistence type="inferred from homology"/>
<dbReference type="OrthoDB" id="686784at2759"/>
<name>A0A5P1EFY9_ASPOF</name>
<accession>A0A5P1EFY9</accession>
<dbReference type="AlphaFoldDB" id="A0A5P1EFY9"/>
<evidence type="ECO:0000313" key="5">
    <source>
        <dbReference type="Proteomes" id="UP000243459"/>
    </source>
</evidence>
<sequence length="539" mass="60781">MGGSRLSVKSAAFAKQAEFYKKDQSRLEKNKLVTWDPFYSEDGLLLLEPLDTQDDESISPKKLGPDNRLSWVQALKGGQMGKKFTKKDGKNSASKKCVRAQVSKKKKRCNYFDKKESTSYAHKGSVRVRGLEGDQESTYTSDEENMNFSSEEDTTFSPRPIQKMSALCFGLLVEALENKRASIREKALLELVDTFERGVLQEQLETWCITIFYGCLNSFFEGSASESCLASRVIGFLAITVGAVSDSHEMMQNSIPRLSLALEANCELLRLSVLDCLAITTFFGANEVDEVETSMSIMWDIFHLTSFSEPGEMNELSAAVLAKAISAWSLLLTRIDSWRISQQLWKESISIFFTLLDDDDCGVHIAAAEAIAGIIETNRLDKFTRKGDVDITEISSKIKKLVDKAKGSPMEDLKRAREMLEPILEFLETGKYHVEPIDIPNMRDPLEVSTATKSIEIKFFNSFLGWSGFLKHMQDNKVLHDIFGCEVGKIENAVIEEKVKQNLSTLESHKGRMQLRTKHRMLVKDMNYGYGHFDVTCQD</sequence>
<dbReference type="SUPFAM" id="SSF48371">
    <property type="entry name" value="ARM repeat"/>
    <property type="match status" value="1"/>
</dbReference>
<feature type="compositionally biased region" description="Acidic residues" evidence="2">
    <location>
        <begin position="141"/>
        <end position="154"/>
    </location>
</feature>
<feature type="region of interest" description="Disordered" evidence="2">
    <location>
        <begin position="130"/>
        <end position="156"/>
    </location>
</feature>
<keyword evidence="5" id="KW-1185">Reference proteome</keyword>
<dbReference type="InterPro" id="IPR016024">
    <property type="entry name" value="ARM-type_fold"/>
</dbReference>
<evidence type="ECO:0000256" key="1">
    <source>
        <dbReference type="ARBA" id="ARBA00008828"/>
    </source>
</evidence>
<dbReference type="InterPro" id="IPR007701">
    <property type="entry name" value="Interferon-rel_develop_reg_N"/>
</dbReference>
<gene>
    <name evidence="4" type="ORF">A4U43_C07F30260</name>
</gene>